<evidence type="ECO:0000256" key="9">
    <source>
        <dbReference type="ARBA" id="ARBA00025752"/>
    </source>
</evidence>
<dbReference type="Pfam" id="PF03547">
    <property type="entry name" value="Mem_trans"/>
    <property type="match status" value="1"/>
</dbReference>
<comment type="subcellular location">
    <subcellularLocation>
        <location evidence="1">Endoplasmic reticulum membrane</location>
        <topology evidence="1">Multi-pass membrane protein</topology>
    </subcellularLocation>
</comment>
<dbReference type="EMBL" id="JAWXYG010000004">
    <property type="protein sequence ID" value="KAK4275883.1"/>
    <property type="molecule type" value="Genomic_DNA"/>
</dbReference>
<dbReference type="Proteomes" id="UP001293593">
    <property type="component" value="Unassembled WGS sequence"/>
</dbReference>
<comment type="function">
    <text evidence="8">Involved in cellular auxin homeostasis by regulating auxin metabolism. Regulates intracellular auxin accumulation at the endoplasmic reticulum and thus auxin availability for nuclear auxin signaling.</text>
</comment>
<sequence>MHFWSLFLTALMPVLKVLLITLVGTILALDRFSLLKDDARKHVNSLVFFVFIPTLSLSNLAKALTIKSHVMLWFMPLNILLTFIIGSSLGWVLIQITRVPHHLQGLILACCAAGNMGSMCLIIIPALYDEASSPFGDKDVCNRNGLAYASLSQAVGNILMWTYAYNLLRIYACKSSNEISLVQSSSTPETDLENGSTCEMEPSVTSHNISQTNDCAIGLEVETAKPKGDAKIIGLIIGIVPVFHNALAGDKAPFRVVQSSISMLGDAAVPTLTLLAGATLLDGTVTQMFGAGESECSLIMLVTYACAAVSLTLWSTFFM</sequence>
<evidence type="ECO:0000313" key="12">
    <source>
        <dbReference type="Proteomes" id="UP001293593"/>
    </source>
</evidence>
<feature type="transmembrane region" description="Helical" evidence="10">
    <location>
        <begin position="298"/>
        <end position="317"/>
    </location>
</feature>
<comment type="caution">
    <text evidence="11">The sequence shown here is derived from an EMBL/GenBank/DDBJ whole genome shotgun (WGS) entry which is preliminary data.</text>
</comment>
<keyword evidence="5 10" id="KW-1133">Transmembrane helix</keyword>
<evidence type="ECO:0000256" key="5">
    <source>
        <dbReference type="ARBA" id="ARBA00022989"/>
    </source>
</evidence>
<evidence type="ECO:0000256" key="10">
    <source>
        <dbReference type="SAM" id="Phobius"/>
    </source>
</evidence>
<evidence type="ECO:0000256" key="8">
    <source>
        <dbReference type="ARBA" id="ARBA00025100"/>
    </source>
</evidence>
<dbReference type="AlphaFoldDB" id="A0AAE1JUK2"/>
<name>A0AAE1JUK2_9FABA</name>
<evidence type="ECO:0000256" key="1">
    <source>
        <dbReference type="ARBA" id="ARBA00004477"/>
    </source>
</evidence>
<keyword evidence="2" id="KW-0813">Transport</keyword>
<dbReference type="PANTHER" id="PTHR31651:SF44">
    <property type="entry name" value="AUXIN EFFLUX CARRIER FAMILY PROTEIN"/>
    <property type="match status" value="1"/>
</dbReference>
<dbReference type="PANTHER" id="PTHR31651">
    <property type="match status" value="1"/>
</dbReference>
<feature type="transmembrane region" description="Helical" evidence="10">
    <location>
        <begin position="42"/>
        <end position="61"/>
    </location>
</feature>
<feature type="transmembrane region" description="Helical" evidence="10">
    <location>
        <begin position="148"/>
        <end position="168"/>
    </location>
</feature>
<keyword evidence="3 10" id="KW-0812">Transmembrane</keyword>
<feature type="transmembrane region" description="Helical" evidence="10">
    <location>
        <begin position="106"/>
        <end position="128"/>
    </location>
</feature>
<evidence type="ECO:0000256" key="3">
    <source>
        <dbReference type="ARBA" id="ARBA00022692"/>
    </source>
</evidence>
<dbReference type="GO" id="GO:0009734">
    <property type="term" value="P:auxin-activated signaling pathway"/>
    <property type="evidence" value="ECO:0007669"/>
    <property type="project" value="UniProtKB-KW"/>
</dbReference>
<feature type="transmembrane region" description="Helical" evidence="10">
    <location>
        <begin position="73"/>
        <end position="94"/>
    </location>
</feature>
<keyword evidence="6 10" id="KW-0472">Membrane</keyword>
<keyword evidence="7" id="KW-0927">Auxin signaling pathway</keyword>
<keyword evidence="12" id="KW-1185">Reference proteome</keyword>
<dbReference type="InterPro" id="IPR004776">
    <property type="entry name" value="Mem_transp_PIN-like"/>
</dbReference>
<evidence type="ECO:0000256" key="4">
    <source>
        <dbReference type="ARBA" id="ARBA00022824"/>
    </source>
</evidence>
<reference evidence="11" key="1">
    <citation type="submission" date="2023-10" db="EMBL/GenBank/DDBJ databases">
        <title>Chromosome-level genome of the transformable northern wattle, Acacia crassicarpa.</title>
        <authorList>
            <person name="Massaro I."/>
            <person name="Sinha N.R."/>
            <person name="Poethig S."/>
            <person name="Leichty A.R."/>
        </authorList>
    </citation>
    <scope>NUCLEOTIDE SEQUENCE</scope>
    <source>
        <strain evidence="11">Acra3RX</strain>
        <tissue evidence="11">Leaf</tissue>
    </source>
</reference>
<comment type="similarity">
    <text evidence="9">Belongs to the auxin efflux carrier (TC 2.A.69.2) family.</text>
</comment>
<keyword evidence="4" id="KW-0256">Endoplasmic reticulum</keyword>
<accession>A0AAE1JUK2</accession>
<evidence type="ECO:0000256" key="6">
    <source>
        <dbReference type="ARBA" id="ARBA00023136"/>
    </source>
</evidence>
<proteinExistence type="inferred from homology"/>
<dbReference type="GO" id="GO:0005789">
    <property type="term" value="C:endoplasmic reticulum membrane"/>
    <property type="evidence" value="ECO:0007669"/>
    <property type="project" value="UniProtKB-SubCell"/>
</dbReference>
<protein>
    <submittedName>
        <fullName evidence="11">Uncharacterized protein</fullName>
    </submittedName>
</protein>
<gene>
    <name evidence="11" type="ORF">QN277_018895</name>
</gene>
<feature type="transmembrane region" description="Helical" evidence="10">
    <location>
        <begin position="6"/>
        <end position="30"/>
    </location>
</feature>
<dbReference type="GO" id="GO:0080162">
    <property type="term" value="P:endoplasmic reticulum to cytosol auxin transport"/>
    <property type="evidence" value="ECO:0007669"/>
    <property type="project" value="InterPro"/>
</dbReference>
<evidence type="ECO:0000256" key="2">
    <source>
        <dbReference type="ARBA" id="ARBA00022448"/>
    </source>
</evidence>
<evidence type="ECO:0000313" key="11">
    <source>
        <dbReference type="EMBL" id="KAK4275883.1"/>
    </source>
</evidence>
<organism evidence="11 12">
    <name type="scientific">Acacia crassicarpa</name>
    <name type="common">northern wattle</name>
    <dbReference type="NCBI Taxonomy" id="499986"/>
    <lineage>
        <taxon>Eukaryota</taxon>
        <taxon>Viridiplantae</taxon>
        <taxon>Streptophyta</taxon>
        <taxon>Embryophyta</taxon>
        <taxon>Tracheophyta</taxon>
        <taxon>Spermatophyta</taxon>
        <taxon>Magnoliopsida</taxon>
        <taxon>eudicotyledons</taxon>
        <taxon>Gunneridae</taxon>
        <taxon>Pentapetalae</taxon>
        <taxon>rosids</taxon>
        <taxon>fabids</taxon>
        <taxon>Fabales</taxon>
        <taxon>Fabaceae</taxon>
        <taxon>Caesalpinioideae</taxon>
        <taxon>mimosoid clade</taxon>
        <taxon>Acacieae</taxon>
        <taxon>Acacia</taxon>
    </lineage>
</organism>
<evidence type="ECO:0000256" key="7">
    <source>
        <dbReference type="ARBA" id="ARBA00023294"/>
    </source>
</evidence>
<dbReference type="InterPro" id="IPR045033">
    <property type="entry name" value="PILS1/3/4/5/7"/>
</dbReference>